<evidence type="ECO:0000256" key="2">
    <source>
        <dbReference type="ARBA" id="ARBA00022989"/>
    </source>
</evidence>
<dbReference type="PANTHER" id="PTHR43129:SF1">
    <property type="entry name" value="FOSMIDOMYCIN RESISTANCE PROTEIN"/>
    <property type="match status" value="1"/>
</dbReference>
<dbReference type="CDD" id="cd17478">
    <property type="entry name" value="MFS_FsR"/>
    <property type="match status" value="1"/>
</dbReference>
<evidence type="ECO:0000256" key="1">
    <source>
        <dbReference type="ARBA" id="ARBA00022692"/>
    </source>
</evidence>
<feature type="transmembrane region" description="Helical" evidence="4">
    <location>
        <begin position="218"/>
        <end position="241"/>
    </location>
</feature>
<organism evidence="6 7">
    <name type="scientific">Brucella gallinifaecis</name>
    <dbReference type="NCBI Taxonomy" id="215590"/>
    <lineage>
        <taxon>Bacteria</taxon>
        <taxon>Pseudomonadati</taxon>
        <taxon>Pseudomonadota</taxon>
        <taxon>Alphaproteobacteria</taxon>
        <taxon>Hyphomicrobiales</taxon>
        <taxon>Brucellaceae</taxon>
        <taxon>Brucella/Ochrobactrum group</taxon>
        <taxon>Brucella</taxon>
    </lineage>
</organism>
<protein>
    <submittedName>
        <fullName evidence="6">MFS transporter</fullName>
    </submittedName>
</protein>
<feature type="transmembrane region" description="Helical" evidence="4">
    <location>
        <begin position="178"/>
        <end position="197"/>
    </location>
</feature>
<dbReference type="EMBL" id="VEWJ01000003">
    <property type="protein sequence ID" value="TPF76018.1"/>
    <property type="molecule type" value="Genomic_DNA"/>
</dbReference>
<feature type="transmembrane region" description="Helical" evidence="4">
    <location>
        <begin position="380"/>
        <end position="398"/>
    </location>
</feature>
<keyword evidence="1 4" id="KW-0812">Transmembrane</keyword>
<sequence>MSTSAAEQPSNTVGNDAANNTVLAIIMATSMAHFLNDMMQSLLPAIYPMLKDNYNLTFWQIGLLTFTFQITASILQPVVGIYTDRRPMPYSLPFGMGCTFVGLILLATAHHYSFLLLGAAFIGFGSSVFHPEAARVARLASGGRHGFAQSVFQVGGNFGSAIGPLLAAFIVLPFGQASVSWFSIAALIGMALLWYVGNWYNQHNIANRSKPKADKTLLLPRKTVIISISVLAVLIFTKYVYMASLTSYYTFYTISHFGVSVQASQLLLFLFLGAVAAGTIIGGPIGDKIGTRTVIWVSILGIVPFTLALPYANLEITAILTVIIGFVLASAFPAIIVFAQELLPGRVGMVSGLFFGLAFGVAGIAAALLGIIADRTSIEFVYKICSYLPLLGLLTIFLPKMHKAQ</sequence>
<keyword evidence="3 4" id="KW-0472">Membrane</keyword>
<feature type="transmembrane region" description="Helical" evidence="4">
    <location>
        <begin position="293"/>
        <end position="312"/>
    </location>
</feature>
<feature type="transmembrane region" description="Helical" evidence="4">
    <location>
        <begin position="87"/>
        <end position="106"/>
    </location>
</feature>
<gene>
    <name evidence="6" type="ORF">FHY56_04935</name>
</gene>
<accession>A0A502BS65</accession>
<feature type="transmembrane region" description="Helical" evidence="4">
    <location>
        <begin position="351"/>
        <end position="374"/>
    </location>
</feature>
<dbReference type="PROSITE" id="PS50850">
    <property type="entry name" value="MFS"/>
    <property type="match status" value="1"/>
</dbReference>
<feature type="transmembrane region" description="Helical" evidence="4">
    <location>
        <begin position="318"/>
        <end position="339"/>
    </location>
</feature>
<feature type="transmembrane region" description="Helical" evidence="4">
    <location>
        <begin position="17"/>
        <end position="36"/>
    </location>
</feature>
<dbReference type="PANTHER" id="PTHR43129">
    <property type="entry name" value="FOSMIDOMYCIN RESISTANCE PROTEIN"/>
    <property type="match status" value="1"/>
</dbReference>
<dbReference type="OrthoDB" id="9770492at2"/>
<feature type="transmembrane region" description="Helical" evidence="4">
    <location>
        <begin position="56"/>
        <end position="75"/>
    </location>
</feature>
<evidence type="ECO:0000256" key="3">
    <source>
        <dbReference type="ARBA" id="ARBA00023136"/>
    </source>
</evidence>
<evidence type="ECO:0000313" key="6">
    <source>
        <dbReference type="EMBL" id="TPF76018.1"/>
    </source>
</evidence>
<dbReference type="GO" id="GO:0022857">
    <property type="term" value="F:transmembrane transporter activity"/>
    <property type="evidence" value="ECO:0007669"/>
    <property type="project" value="InterPro"/>
</dbReference>
<dbReference type="AlphaFoldDB" id="A0A502BS65"/>
<dbReference type="RefSeq" id="WP_140904071.1">
    <property type="nucleotide sequence ID" value="NZ_JBHTMD010000007.1"/>
</dbReference>
<dbReference type="Gene3D" id="1.20.1250.20">
    <property type="entry name" value="MFS general substrate transporter like domains"/>
    <property type="match status" value="2"/>
</dbReference>
<dbReference type="InterPro" id="IPR011701">
    <property type="entry name" value="MFS"/>
</dbReference>
<feature type="transmembrane region" description="Helical" evidence="4">
    <location>
        <begin position="151"/>
        <end position="172"/>
    </location>
</feature>
<evidence type="ECO:0000313" key="7">
    <source>
        <dbReference type="Proteomes" id="UP000315388"/>
    </source>
</evidence>
<evidence type="ECO:0000256" key="4">
    <source>
        <dbReference type="SAM" id="Phobius"/>
    </source>
</evidence>
<dbReference type="GO" id="GO:0005886">
    <property type="term" value="C:plasma membrane"/>
    <property type="evidence" value="ECO:0007669"/>
    <property type="project" value="TreeGrafter"/>
</dbReference>
<name>A0A502BS65_9HYPH</name>
<dbReference type="InterPro" id="IPR020846">
    <property type="entry name" value="MFS_dom"/>
</dbReference>
<reference evidence="6 7" key="1">
    <citation type="journal article" date="2003" name="Int. J. Syst. Evol. Microbiol.">
        <title>Towards a standardized format for the description of a novel species (of an established genus): Ochrobactrum gallinifaecis sp. nov.</title>
        <authorList>
            <person name="Kampfer P."/>
            <person name="Buczolits S."/>
            <person name="Albrecht A."/>
            <person name="Busse H.J."/>
            <person name="Stackebrandt E."/>
        </authorList>
    </citation>
    <scope>NUCLEOTIDE SEQUENCE [LARGE SCALE GENOMIC DNA]</scope>
    <source>
        <strain evidence="6 7">ISO 196</strain>
    </source>
</reference>
<evidence type="ECO:0000259" key="5">
    <source>
        <dbReference type="PROSITE" id="PS50850"/>
    </source>
</evidence>
<keyword evidence="2 4" id="KW-1133">Transmembrane helix</keyword>
<dbReference type="InterPro" id="IPR036259">
    <property type="entry name" value="MFS_trans_sf"/>
</dbReference>
<feature type="transmembrane region" description="Helical" evidence="4">
    <location>
        <begin position="261"/>
        <end position="281"/>
    </location>
</feature>
<feature type="transmembrane region" description="Helical" evidence="4">
    <location>
        <begin position="112"/>
        <end position="130"/>
    </location>
</feature>
<dbReference type="Proteomes" id="UP000315388">
    <property type="component" value="Unassembled WGS sequence"/>
</dbReference>
<dbReference type="SUPFAM" id="SSF103473">
    <property type="entry name" value="MFS general substrate transporter"/>
    <property type="match status" value="1"/>
</dbReference>
<feature type="domain" description="Major facilitator superfamily (MFS) profile" evidence="5">
    <location>
        <begin position="25"/>
        <end position="404"/>
    </location>
</feature>
<comment type="caution">
    <text evidence="6">The sequence shown here is derived from an EMBL/GenBank/DDBJ whole genome shotgun (WGS) entry which is preliminary data.</text>
</comment>
<keyword evidence="7" id="KW-1185">Reference proteome</keyword>
<proteinExistence type="predicted"/>
<dbReference type="Pfam" id="PF07690">
    <property type="entry name" value="MFS_1"/>
    <property type="match status" value="1"/>
</dbReference>